<dbReference type="eggNOG" id="COG2067">
    <property type="taxonomic scope" value="Bacteria"/>
</dbReference>
<dbReference type="GO" id="GO:0009279">
    <property type="term" value="C:cell outer membrane"/>
    <property type="evidence" value="ECO:0007669"/>
    <property type="project" value="UniProtKB-SubCell"/>
</dbReference>
<evidence type="ECO:0000256" key="1">
    <source>
        <dbReference type="ARBA" id="ARBA00004571"/>
    </source>
</evidence>
<evidence type="ECO:0000256" key="7">
    <source>
        <dbReference type="ARBA" id="ARBA00023237"/>
    </source>
</evidence>
<dbReference type="PANTHER" id="PTHR35093">
    <property type="entry name" value="OUTER MEMBRANE PROTEIN NMB0088-RELATED"/>
    <property type="match status" value="1"/>
</dbReference>
<keyword evidence="4" id="KW-0812">Transmembrane</keyword>
<comment type="similarity">
    <text evidence="2">Belongs to the OmpP1/FadL family.</text>
</comment>
<proteinExistence type="inferred from homology"/>
<evidence type="ECO:0000256" key="6">
    <source>
        <dbReference type="ARBA" id="ARBA00023136"/>
    </source>
</evidence>
<dbReference type="Proteomes" id="UP000001023">
    <property type="component" value="Chromosome"/>
</dbReference>
<dbReference type="EMBL" id="CP000031">
    <property type="protein sequence ID" value="AAV95382.1"/>
    <property type="molecule type" value="Genomic_DNA"/>
</dbReference>
<dbReference type="STRING" id="246200.SPO2111"/>
<keyword evidence="10" id="KW-1185">Reference proteome</keyword>
<keyword evidence="6" id="KW-0472">Membrane</keyword>
<dbReference type="AlphaFoldDB" id="Q5LRL4"/>
<evidence type="ECO:0000313" key="9">
    <source>
        <dbReference type="EMBL" id="AAV95382.1"/>
    </source>
</evidence>
<dbReference type="KEGG" id="sil:SPO2111"/>
<feature type="chain" id="PRO_5004259358" evidence="8">
    <location>
        <begin position="29"/>
        <end position="379"/>
    </location>
</feature>
<accession>Q5LRL4</accession>
<dbReference type="PANTHER" id="PTHR35093:SF8">
    <property type="entry name" value="OUTER MEMBRANE PROTEIN NMB0088-RELATED"/>
    <property type="match status" value="1"/>
</dbReference>
<reference evidence="9 10" key="2">
    <citation type="journal article" date="2014" name="Stand. Genomic Sci.">
        <title>An updated genome annotation for the model marine bacterium Ruegeria pomeroyi DSS-3.</title>
        <authorList>
            <person name="Rivers A.R."/>
            <person name="Smith C.B."/>
            <person name="Moran M.A."/>
        </authorList>
    </citation>
    <scope>GENOME REANNOTATION</scope>
    <source>
        <strain evidence="10">ATCC 700808 / DSM 15171 / DSS-3</strain>
    </source>
</reference>
<dbReference type="SUPFAM" id="SSF56935">
    <property type="entry name" value="Porins"/>
    <property type="match status" value="1"/>
</dbReference>
<dbReference type="InterPro" id="IPR006311">
    <property type="entry name" value="TAT_signal"/>
</dbReference>
<keyword evidence="7" id="KW-0998">Cell outer membrane</keyword>
<evidence type="ECO:0000256" key="3">
    <source>
        <dbReference type="ARBA" id="ARBA00022452"/>
    </source>
</evidence>
<keyword evidence="5 8" id="KW-0732">Signal</keyword>
<evidence type="ECO:0000313" key="10">
    <source>
        <dbReference type="Proteomes" id="UP000001023"/>
    </source>
</evidence>
<dbReference type="InterPro" id="IPR005017">
    <property type="entry name" value="OMPP1/FadL/TodX"/>
</dbReference>
<comment type="subcellular location">
    <subcellularLocation>
        <location evidence="1">Cell outer membrane</location>
        <topology evidence="1">Multi-pass membrane protein</topology>
    </subcellularLocation>
</comment>
<sequence length="379" mass="40338">MEISRRTQMKNALSGALALCALTTAAQAGGLDRSGQGINILFEEGDAIQFRLGWTDPRVSGSLGGMPSGNVANSFVLPHFAYKKALSDRLDFALIYDQPFGADITYDAAYPLSQNPVPGGRRDVLRAKADTDALTAVFRYRFDRGLSVIGGLRAQRAEATVTVPAAAGYSVTTDSPVDFGYVVGVAWERPDIAARVALTYNSAIDHTLQQSESLNPPPPAPPGFVATLPSTSTISTPQSVNLDFQTGIAADTLLFGSVRWVDWTALVYNPPNYPPLTNLVDYDSDTVTYSLGIGRKFSEAFSGAVTLGYERRTGDSLSDLGPTDGFWSIGLGGTYSLDKAKISGGVRYTDLGDATTNNGARFTGNSAWSVGLQITYALN</sequence>
<dbReference type="Gene3D" id="2.40.160.60">
    <property type="entry name" value="Outer membrane protein transport protein (OMPP1/FadL/TodX)"/>
    <property type="match status" value="1"/>
</dbReference>
<evidence type="ECO:0000256" key="5">
    <source>
        <dbReference type="ARBA" id="ARBA00022729"/>
    </source>
</evidence>
<dbReference type="GO" id="GO:0015483">
    <property type="term" value="F:long-chain fatty acid transporting porin activity"/>
    <property type="evidence" value="ECO:0007669"/>
    <property type="project" value="TreeGrafter"/>
</dbReference>
<protein>
    <submittedName>
        <fullName evidence="9">Outer membrane transporter, OMPP1/FadL/TodX family</fullName>
    </submittedName>
</protein>
<name>Q5LRL4_RUEPO</name>
<reference evidence="9 10" key="1">
    <citation type="journal article" date="2004" name="Nature">
        <title>Genome sequence of Silicibacter pomeroyi reveals adaptations to the marine environment.</title>
        <authorList>
            <person name="Moran M.A."/>
            <person name="Buchan A."/>
            <person name="Gonzalez J.M."/>
            <person name="Heidelberg J.F."/>
            <person name="Whitman W.B."/>
            <person name="Kiene R.P."/>
            <person name="Henriksen J.R."/>
            <person name="King G.M."/>
            <person name="Belas R."/>
            <person name="Fuqua C."/>
            <person name="Brinkac L."/>
            <person name="Lewis M."/>
            <person name="Johri S."/>
            <person name="Weaver B."/>
            <person name="Pai G."/>
            <person name="Eisen J.A."/>
            <person name="Rahe E."/>
            <person name="Sheldon W.M."/>
            <person name="Ye W."/>
            <person name="Miller T.R."/>
            <person name="Carlton J."/>
            <person name="Rasko D.A."/>
            <person name="Paulsen I.T."/>
            <person name="Ren Q."/>
            <person name="Daugherty S.C."/>
            <person name="Deboy R.T."/>
            <person name="Dodson R.J."/>
            <person name="Durkin A.S."/>
            <person name="Madupu R."/>
            <person name="Nelson W.C."/>
            <person name="Sullivan S.A."/>
            <person name="Rosovitz M.J."/>
            <person name="Haft D.H."/>
            <person name="Selengut J."/>
            <person name="Ward N."/>
        </authorList>
    </citation>
    <scope>NUCLEOTIDE SEQUENCE [LARGE SCALE GENOMIC DNA]</scope>
    <source>
        <strain evidence="10">ATCC 700808 / DSM 15171 / DSS-3</strain>
    </source>
</reference>
<evidence type="ECO:0000256" key="2">
    <source>
        <dbReference type="ARBA" id="ARBA00008163"/>
    </source>
</evidence>
<evidence type="ECO:0000256" key="8">
    <source>
        <dbReference type="SAM" id="SignalP"/>
    </source>
</evidence>
<evidence type="ECO:0000256" key="4">
    <source>
        <dbReference type="ARBA" id="ARBA00022692"/>
    </source>
</evidence>
<organism evidence="9 10">
    <name type="scientific">Ruegeria pomeroyi (strain ATCC 700808 / DSM 15171 / DSS-3)</name>
    <name type="common">Silicibacter pomeroyi</name>
    <dbReference type="NCBI Taxonomy" id="246200"/>
    <lineage>
        <taxon>Bacteria</taxon>
        <taxon>Pseudomonadati</taxon>
        <taxon>Pseudomonadota</taxon>
        <taxon>Alphaproteobacteria</taxon>
        <taxon>Rhodobacterales</taxon>
        <taxon>Roseobacteraceae</taxon>
        <taxon>Ruegeria</taxon>
    </lineage>
</organism>
<keyword evidence="3" id="KW-1134">Transmembrane beta strand</keyword>
<gene>
    <name evidence="9" type="ordered locus">SPO2111</name>
</gene>
<dbReference type="HOGENOM" id="CLU_039022_1_0_5"/>
<dbReference type="PROSITE" id="PS51318">
    <property type="entry name" value="TAT"/>
    <property type="match status" value="1"/>
</dbReference>
<feature type="signal peptide" evidence="8">
    <location>
        <begin position="1"/>
        <end position="28"/>
    </location>
</feature>
<dbReference type="PaxDb" id="246200-SPO2111"/>